<dbReference type="EMBL" id="QZWG01000006">
    <property type="protein sequence ID" value="RZC08295.1"/>
    <property type="molecule type" value="Genomic_DNA"/>
</dbReference>
<gene>
    <name evidence="7" type="ORF">D0Y65_015147</name>
</gene>
<comment type="subcellular location">
    <subcellularLocation>
        <location evidence="1">Nucleus</location>
    </subcellularLocation>
</comment>
<comment type="caution">
    <text evidence="7">The sequence shown here is derived from an EMBL/GenBank/DDBJ whole genome shotgun (WGS) entry which is preliminary data.</text>
</comment>
<proteinExistence type="predicted"/>
<organism evidence="7 8">
    <name type="scientific">Glycine soja</name>
    <name type="common">Wild soybean</name>
    <dbReference type="NCBI Taxonomy" id="3848"/>
    <lineage>
        <taxon>Eukaryota</taxon>
        <taxon>Viridiplantae</taxon>
        <taxon>Streptophyta</taxon>
        <taxon>Embryophyta</taxon>
        <taxon>Tracheophyta</taxon>
        <taxon>Spermatophyta</taxon>
        <taxon>Magnoliopsida</taxon>
        <taxon>eudicotyledons</taxon>
        <taxon>Gunneridae</taxon>
        <taxon>Pentapetalae</taxon>
        <taxon>rosids</taxon>
        <taxon>fabids</taxon>
        <taxon>Fabales</taxon>
        <taxon>Fabaceae</taxon>
        <taxon>Papilionoideae</taxon>
        <taxon>50 kb inversion clade</taxon>
        <taxon>NPAAA clade</taxon>
        <taxon>indigoferoid/millettioid clade</taxon>
        <taxon>Phaseoleae</taxon>
        <taxon>Glycine</taxon>
        <taxon>Glycine subgen. Soja</taxon>
    </lineage>
</organism>
<dbReference type="InterPro" id="IPR044293">
    <property type="entry name" value="PRE"/>
</dbReference>
<dbReference type="AlphaFoldDB" id="A0A445KBY3"/>
<evidence type="ECO:0000313" key="7">
    <source>
        <dbReference type="EMBL" id="RZC08295.1"/>
    </source>
</evidence>
<dbReference type="InterPro" id="IPR036638">
    <property type="entry name" value="HLH_DNA-bd_sf"/>
</dbReference>
<evidence type="ECO:0000256" key="2">
    <source>
        <dbReference type="ARBA" id="ARBA00022604"/>
    </source>
</evidence>
<dbReference type="Pfam" id="PF23174">
    <property type="entry name" value="bHLH_ILI"/>
    <property type="match status" value="1"/>
</dbReference>
<keyword evidence="5" id="KW-0539">Nucleus</keyword>
<keyword evidence="2" id="KW-0341">Growth regulation</keyword>
<keyword evidence="3" id="KW-0805">Transcription regulation</keyword>
<feature type="non-terminal residue" evidence="7">
    <location>
        <position position="1"/>
    </location>
</feature>
<name>A0A445KBY3_GLYSO</name>
<evidence type="ECO:0000256" key="4">
    <source>
        <dbReference type="ARBA" id="ARBA00023163"/>
    </source>
</evidence>
<evidence type="ECO:0000256" key="6">
    <source>
        <dbReference type="SAM" id="Coils"/>
    </source>
</evidence>
<evidence type="ECO:0000256" key="5">
    <source>
        <dbReference type="ARBA" id="ARBA00023242"/>
    </source>
</evidence>
<accession>A0A445KBY3</accession>
<dbReference type="GO" id="GO:0040008">
    <property type="term" value="P:regulation of growth"/>
    <property type="evidence" value="ECO:0007669"/>
    <property type="project" value="InterPro"/>
</dbReference>
<keyword evidence="8" id="KW-1185">Reference proteome</keyword>
<dbReference type="Gene3D" id="4.10.280.10">
    <property type="entry name" value="Helix-loop-helix DNA-binding domain"/>
    <property type="match status" value="1"/>
</dbReference>
<reference evidence="7 8" key="1">
    <citation type="submission" date="2018-09" db="EMBL/GenBank/DDBJ databases">
        <title>A high-quality reference genome of wild soybean provides a powerful tool to mine soybean genomes.</title>
        <authorList>
            <person name="Xie M."/>
            <person name="Chung C.Y.L."/>
            <person name="Li M.-W."/>
            <person name="Wong F.-L."/>
            <person name="Chan T.-F."/>
            <person name="Lam H.-M."/>
        </authorList>
    </citation>
    <scope>NUCLEOTIDE SEQUENCE [LARGE SCALE GENOMIC DNA]</scope>
    <source>
        <strain evidence="8">cv. W05</strain>
        <tissue evidence="7">Hypocotyl of etiolated seedlings</tissue>
    </source>
</reference>
<evidence type="ECO:0000256" key="1">
    <source>
        <dbReference type="ARBA" id="ARBA00004123"/>
    </source>
</evidence>
<dbReference type="PANTHER" id="PTHR38546">
    <property type="entry name" value="DNA BINDING PROTEIN"/>
    <property type="match status" value="1"/>
</dbReference>
<protein>
    <submittedName>
        <fullName evidence="7">Transcription factor PRE4</fullName>
    </submittedName>
</protein>
<keyword evidence="6" id="KW-0175">Coiled coil</keyword>
<evidence type="ECO:0000313" key="8">
    <source>
        <dbReference type="Proteomes" id="UP000289340"/>
    </source>
</evidence>
<dbReference type="GO" id="GO:0006355">
    <property type="term" value="P:regulation of DNA-templated transcription"/>
    <property type="evidence" value="ECO:0007669"/>
    <property type="project" value="InterPro"/>
</dbReference>
<dbReference type="Proteomes" id="UP000289340">
    <property type="component" value="Chromosome 6"/>
</dbReference>
<sequence length="138" mass="15793">VSADNFIKGVFELPMGNLNLYLEKQHHSCFSAKVKVSTITQVQTTFSMSGQRNFRTSKFTESEINDLMLRLQALLPQLNQTRNSRASESLMKIMKETCSHINRLQNEVKDLGERLAELIDSVDLSDIDEECLTRLLQQ</sequence>
<dbReference type="PANTHER" id="PTHR38546:SF3">
    <property type="entry name" value="DNA BINDING PROTEIN"/>
    <property type="match status" value="1"/>
</dbReference>
<feature type="coiled-coil region" evidence="6">
    <location>
        <begin position="94"/>
        <end position="121"/>
    </location>
</feature>
<dbReference type="InterPro" id="IPR044172">
    <property type="entry name" value="ILI2-like"/>
</dbReference>
<keyword evidence="4" id="KW-0804">Transcription</keyword>
<evidence type="ECO:0000256" key="3">
    <source>
        <dbReference type="ARBA" id="ARBA00023015"/>
    </source>
</evidence>
<dbReference type="GO" id="GO:0046983">
    <property type="term" value="F:protein dimerization activity"/>
    <property type="evidence" value="ECO:0007669"/>
    <property type="project" value="InterPro"/>
</dbReference>
<dbReference type="SUPFAM" id="SSF47459">
    <property type="entry name" value="HLH, helix-loop-helix DNA-binding domain"/>
    <property type="match status" value="1"/>
</dbReference>
<dbReference type="GO" id="GO:0005634">
    <property type="term" value="C:nucleus"/>
    <property type="evidence" value="ECO:0007669"/>
    <property type="project" value="UniProtKB-SubCell"/>
</dbReference>